<organism evidence="2 3">
    <name type="scientific">Pseudarthrobacter equi</name>
    <dbReference type="NCBI Taxonomy" id="728066"/>
    <lineage>
        <taxon>Bacteria</taxon>
        <taxon>Bacillati</taxon>
        <taxon>Actinomycetota</taxon>
        <taxon>Actinomycetes</taxon>
        <taxon>Micrococcales</taxon>
        <taxon>Micrococcaceae</taxon>
        <taxon>Pseudarthrobacter</taxon>
    </lineage>
</organism>
<dbReference type="Proteomes" id="UP000198751">
    <property type="component" value="Chromosome I"/>
</dbReference>
<gene>
    <name evidence="2" type="ORF">SAMN04489743_3842</name>
</gene>
<sequence>MTGQKPPVPLTPFWRLMITFAALAGLGTCAVLGLVYVRFVMGVPGTVHVLERQLTKQDAVPAIQDEAGEAKIRESRFLAAYESMNYYAAPGPLPEVVCLVAKYPYDDQYNYWEACNSLGDGRDILVEVQDPDDRTVVFVPDQFDHLPLERDGWVTLHRNLLIQPLDGAERPTQPLTHVAGY</sequence>
<evidence type="ECO:0000256" key="1">
    <source>
        <dbReference type="SAM" id="Phobius"/>
    </source>
</evidence>
<reference evidence="3" key="1">
    <citation type="submission" date="2016-10" db="EMBL/GenBank/DDBJ databases">
        <authorList>
            <person name="Varghese N."/>
            <person name="Submissions S."/>
        </authorList>
    </citation>
    <scope>NUCLEOTIDE SEQUENCE [LARGE SCALE GENOMIC DNA]</scope>
    <source>
        <strain evidence="3">IMMIB L-1606</strain>
    </source>
</reference>
<evidence type="ECO:0000313" key="2">
    <source>
        <dbReference type="EMBL" id="SDT59887.1"/>
    </source>
</evidence>
<name>A0A1H2BPA6_9MICC</name>
<feature type="transmembrane region" description="Helical" evidence="1">
    <location>
        <begin position="12"/>
        <end position="37"/>
    </location>
</feature>
<protein>
    <submittedName>
        <fullName evidence="2">Uncharacterized protein</fullName>
    </submittedName>
</protein>
<proteinExistence type="predicted"/>
<keyword evidence="1" id="KW-1133">Transmembrane helix</keyword>
<dbReference type="EMBL" id="LT629779">
    <property type="protein sequence ID" value="SDT59887.1"/>
    <property type="molecule type" value="Genomic_DNA"/>
</dbReference>
<keyword evidence="1" id="KW-0472">Membrane</keyword>
<keyword evidence="3" id="KW-1185">Reference proteome</keyword>
<accession>A0A1H2BPA6</accession>
<evidence type="ECO:0000313" key="3">
    <source>
        <dbReference type="Proteomes" id="UP000198751"/>
    </source>
</evidence>
<keyword evidence="1" id="KW-0812">Transmembrane</keyword>
<dbReference type="AlphaFoldDB" id="A0A1H2BPA6"/>